<dbReference type="Gene3D" id="1.10.4080.10">
    <property type="entry name" value="ADP-ribosylation/Crystallin J1"/>
    <property type="match status" value="1"/>
</dbReference>
<dbReference type="EMBL" id="BMRJ01000001">
    <property type="protein sequence ID" value="GGR12687.1"/>
    <property type="molecule type" value="Genomic_DNA"/>
</dbReference>
<feature type="binding site" evidence="1">
    <location>
        <position position="48"/>
    </location>
    <ligand>
        <name>Mg(2+)</name>
        <dbReference type="ChEBI" id="CHEBI:18420"/>
        <label>1</label>
    </ligand>
</feature>
<dbReference type="InterPro" id="IPR050792">
    <property type="entry name" value="ADP-ribosylglycohydrolase"/>
</dbReference>
<evidence type="ECO:0000256" key="1">
    <source>
        <dbReference type="PIRSR" id="PIRSR605502-1"/>
    </source>
</evidence>
<accession>A0A918C9L0</accession>
<dbReference type="AlphaFoldDB" id="A0A918C9L0"/>
<dbReference type="PANTHER" id="PTHR16222:SF12">
    <property type="entry name" value="ADP-RIBOSYLGLYCOHYDROLASE-RELATED"/>
    <property type="match status" value="1"/>
</dbReference>
<comment type="caution">
    <text evidence="2">The sequence shown here is derived from an EMBL/GenBank/DDBJ whole genome shotgun (WGS) entry which is preliminary data.</text>
</comment>
<dbReference type="Proteomes" id="UP000610303">
    <property type="component" value="Unassembled WGS sequence"/>
</dbReference>
<dbReference type="RefSeq" id="WP_189083411.1">
    <property type="nucleotide sequence ID" value="NZ_BMRJ01000001.1"/>
</dbReference>
<sequence>MSRDRARGALIGLAIGDAMGAPTEGMTIEEIARRFGRVTGLLPDAAGTDDTEYAVLTGQSLLARGFELTADDVAATWTAAVAEQQGGFAGAGFSEMVAIANLAAGLRPPATGLRNYERWSDGAAMRVAPIGILAAGDPAEARRLARIDASVSHAVDGVYAAEAVAAGVATALVADSHREVVDAVVAALPADSWTGRLVARALAIGARYDRAEDAAPELYREISLFHYPWADAAPEALALAMGLYEAAKGDFVDAVIASVNIGRDSDTIAAMNGALAGAMCGFEAMPVEWREQVVRVHGRCILATAGTELLELADGLFERSPAAAAPAAAAPADERTTSVG</sequence>
<organism evidence="2 3">
    <name type="scientific">Agromyces mediolanus</name>
    <name type="common">Corynebacterium mediolanum</name>
    <dbReference type="NCBI Taxonomy" id="41986"/>
    <lineage>
        <taxon>Bacteria</taxon>
        <taxon>Bacillati</taxon>
        <taxon>Actinomycetota</taxon>
        <taxon>Actinomycetes</taxon>
        <taxon>Micrococcales</taxon>
        <taxon>Microbacteriaceae</taxon>
        <taxon>Agromyces</taxon>
    </lineage>
</organism>
<dbReference type="InterPro" id="IPR005502">
    <property type="entry name" value="Ribosyl_crysJ1"/>
</dbReference>
<reference evidence="2" key="1">
    <citation type="journal article" date="2014" name="Int. J. Syst. Evol. Microbiol.">
        <title>Complete genome sequence of Corynebacterium casei LMG S-19264T (=DSM 44701T), isolated from a smear-ripened cheese.</title>
        <authorList>
            <consortium name="US DOE Joint Genome Institute (JGI-PGF)"/>
            <person name="Walter F."/>
            <person name="Albersmeier A."/>
            <person name="Kalinowski J."/>
            <person name="Ruckert C."/>
        </authorList>
    </citation>
    <scope>NUCLEOTIDE SEQUENCE</scope>
    <source>
        <strain evidence="2">JCM 3346</strain>
    </source>
</reference>
<feature type="binding site" evidence="1">
    <location>
        <position position="264"/>
    </location>
    <ligand>
        <name>Mg(2+)</name>
        <dbReference type="ChEBI" id="CHEBI:18420"/>
        <label>1</label>
    </ligand>
</feature>
<reference evidence="2" key="2">
    <citation type="submission" date="2020-09" db="EMBL/GenBank/DDBJ databases">
        <authorList>
            <person name="Sun Q."/>
            <person name="Ohkuma M."/>
        </authorList>
    </citation>
    <scope>NUCLEOTIDE SEQUENCE</scope>
    <source>
        <strain evidence="2">JCM 3346</strain>
    </source>
</reference>
<evidence type="ECO:0008006" key="4">
    <source>
        <dbReference type="Google" id="ProtNLM"/>
    </source>
</evidence>
<feature type="binding site" evidence="1">
    <location>
        <position position="50"/>
    </location>
    <ligand>
        <name>Mg(2+)</name>
        <dbReference type="ChEBI" id="CHEBI:18420"/>
        <label>1</label>
    </ligand>
</feature>
<keyword evidence="1" id="KW-0479">Metal-binding</keyword>
<comment type="cofactor">
    <cofactor evidence="1">
        <name>Mg(2+)</name>
        <dbReference type="ChEBI" id="CHEBI:18420"/>
    </cofactor>
    <text evidence="1">Binds 2 magnesium ions per subunit.</text>
</comment>
<name>A0A918C9L0_AGRME</name>
<keyword evidence="3" id="KW-1185">Reference proteome</keyword>
<feature type="binding site" evidence="1">
    <location>
        <position position="267"/>
    </location>
    <ligand>
        <name>Mg(2+)</name>
        <dbReference type="ChEBI" id="CHEBI:18420"/>
        <label>1</label>
    </ligand>
</feature>
<dbReference type="PANTHER" id="PTHR16222">
    <property type="entry name" value="ADP-RIBOSYLGLYCOHYDROLASE"/>
    <property type="match status" value="1"/>
</dbReference>
<dbReference type="GO" id="GO:0046872">
    <property type="term" value="F:metal ion binding"/>
    <property type="evidence" value="ECO:0007669"/>
    <property type="project" value="UniProtKB-KW"/>
</dbReference>
<keyword evidence="1" id="KW-0460">Magnesium</keyword>
<evidence type="ECO:0000313" key="2">
    <source>
        <dbReference type="EMBL" id="GGR12687.1"/>
    </source>
</evidence>
<proteinExistence type="predicted"/>
<feature type="binding site" evidence="1">
    <location>
        <position position="49"/>
    </location>
    <ligand>
        <name>Mg(2+)</name>
        <dbReference type="ChEBI" id="CHEBI:18420"/>
        <label>1</label>
    </ligand>
</feature>
<dbReference type="SUPFAM" id="SSF101478">
    <property type="entry name" value="ADP-ribosylglycohydrolase"/>
    <property type="match status" value="1"/>
</dbReference>
<feature type="binding site" evidence="1">
    <location>
        <position position="266"/>
    </location>
    <ligand>
        <name>Mg(2+)</name>
        <dbReference type="ChEBI" id="CHEBI:18420"/>
        <label>1</label>
    </ligand>
</feature>
<protein>
    <recommendedName>
        <fullName evidence="4">ADP-ribosylglycohydrolase</fullName>
    </recommendedName>
</protein>
<dbReference type="InterPro" id="IPR036705">
    <property type="entry name" value="Ribosyl_crysJ1_sf"/>
</dbReference>
<evidence type="ECO:0000313" key="3">
    <source>
        <dbReference type="Proteomes" id="UP000610303"/>
    </source>
</evidence>
<gene>
    <name evidence="2" type="ORF">GCM10010196_01520</name>
</gene>
<dbReference type="Pfam" id="PF03747">
    <property type="entry name" value="ADP_ribosyl_GH"/>
    <property type="match status" value="1"/>
</dbReference>